<dbReference type="GO" id="GO:0003729">
    <property type="term" value="F:mRNA binding"/>
    <property type="evidence" value="ECO:0007669"/>
    <property type="project" value="TreeGrafter"/>
</dbReference>
<comment type="caution">
    <text evidence="2">The sequence shown here is derived from an EMBL/GenBank/DDBJ whole genome shotgun (WGS) entry which is preliminary data.</text>
</comment>
<dbReference type="GO" id="GO:0003743">
    <property type="term" value="F:translation initiation factor activity"/>
    <property type="evidence" value="ECO:0007669"/>
    <property type="project" value="TreeGrafter"/>
</dbReference>
<dbReference type="SUPFAM" id="SSF48371">
    <property type="entry name" value="ARM repeat"/>
    <property type="match status" value="1"/>
</dbReference>
<keyword evidence="3" id="KW-1185">Reference proteome</keyword>
<gene>
    <name evidence="2" type="ORF">CTI12_AA496400</name>
</gene>
<keyword evidence="1" id="KW-0472">Membrane</keyword>
<keyword evidence="1" id="KW-0812">Transmembrane</keyword>
<dbReference type="PANTHER" id="PTHR23253:SF53">
    <property type="entry name" value="EUKARYOTIC TRANSLATION INITIATION FACTOR ISOFORM 4G-1"/>
    <property type="match status" value="1"/>
</dbReference>
<dbReference type="PANTHER" id="PTHR23253">
    <property type="entry name" value="EUKARYOTIC TRANSLATION INITIATION FACTOR 4 GAMMA"/>
    <property type="match status" value="1"/>
</dbReference>
<dbReference type="InterPro" id="IPR016024">
    <property type="entry name" value="ARM-type_fold"/>
</dbReference>
<feature type="transmembrane region" description="Helical" evidence="1">
    <location>
        <begin position="62"/>
        <end position="82"/>
    </location>
</feature>
<keyword evidence="1" id="KW-1133">Transmembrane helix</keyword>
<name>A0A2U1LE84_ARTAN</name>
<dbReference type="Proteomes" id="UP000245207">
    <property type="component" value="Unassembled WGS sequence"/>
</dbReference>
<accession>A0A2U1LE84</accession>
<evidence type="ECO:0000313" key="2">
    <source>
        <dbReference type="EMBL" id="PWA47319.1"/>
    </source>
</evidence>
<evidence type="ECO:0000313" key="3">
    <source>
        <dbReference type="Proteomes" id="UP000245207"/>
    </source>
</evidence>
<organism evidence="2 3">
    <name type="scientific">Artemisia annua</name>
    <name type="common">Sweet wormwood</name>
    <dbReference type="NCBI Taxonomy" id="35608"/>
    <lineage>
        <taxon>Eukaryota</taxon>
        <taxon>Viridiplantae</taxon>
        <taxon>Streptophyta</taxon>
        <taxon>Embryophyta</taxon>
        <taxon>Tracheophyta</taxon>
        <taxon>Spermatophyta</taxon>
        <taxon>Magnoliopsida</taxon>
        <taxon>eudicotyledons</taxon>
        <taxon>Gunneridae</taxon>
        <taxon>Pentapetalae</taxon>
        <taxon>asterids</taxon>
        <taxon>campanulids</taxon>
        <taxon>Asterales</taxon>
        <taxon>Asteraceae</taxon>
        <taxon>Asteroideae</taxon>
        <taxon>Anthemideae</taxon>
        <taxon>Artemisiinae</taxon>
        <taxon>Artemisia</taxon>
    </lineage>
</organism>
<protein>
    <submittedName>
        <fullName evidence="2">Armadillo-type fold</fullName>
    </submittedName>
</protein>
<dbReference type="EMBL" id="PKPP01009866">
    <property type="protein sequence ID" value="PWA47319.1"/>
    <property type="molecule type" value="Genomic_DNA"/>
</dbReference>
<dbReference type="Gene3D" id="1.25.40.180">
    <property type="match status" value="1"/>
</dbReference>
<proteinExistence type="predicted"/>
<dbReference type="GO" id="GO:0016281">
    <property type="term" value="C:eukaryotic translation initiation factor 4F complex"/>
    <property type="evidence" value="ECO:0007669"/>
    <property type="project" value="TreeGrafter"/>
</dbReference>
<dbReference type="AlphaFoldDB" id="A0A2U1LE84"/>
<reference evidence="2 3" key="1">
    <citation type="journal article" date="2018" name="Mol. Plant">
        <title>The genome of Artemisia annua provides insight into the evolution of Asteraceae family and artemisinin biosynthesis.</title>
        <authorList>
            <person name="Shen Q."/>
            <person name="Zhang L."/>
            <person name="Liao Z."/>
            <person name="Wang S."/>
            <person name="Yan T."/>
            <person name="Shi P."/>
            <person name="Liu M."/>
            <person name="Fu X."/>
            <person name="Pan Q."/>
            <person name="Wang Y."/>
            <person name="Lv Z."/>
            <person name="Lu X."/>
            <person name="Zhang F."/>
            <person name="Jiang W."/>
            <person name="Ma Y."/>
            <person name="Chen M."/>
            <person name="Hao X."/>
            <person name="Li L."/>
            <person name="Tang Y."/>
            <person name="Lv G."/>
            <person name="Zhou Y."/>
            <person name="Sun X."/>
            <person name="Brodelius P.E."/>
            <person name="Rose J.K.C."/>
            <person name="Tang K."/>
        </authorList>
    </citation>
    <scope>NUCLEOTIDE SEQUENCE [LARGE SCALE GENOMIC DNA]</scope>
    <source>
        <strain evidence="3">cv. Huhao1</strain>
        <tissue evidence="2">Leaf</tissue>
    </source>
</reference>
<evidence type="ECO:0000256" key="1">
    <source>
        <dbReference type="SAM" id="Phobius"/>
    </source>
</evidence>
<dbReference type="STRING" id="35608.A0A2U1LE84"/>
<dbReference type="OrthoDB" id="1701848at2759"/>
<sequence>MHEKGALNLQWGGPKSKRINDLYFSRLNELSNNQQLDPRMRFMARDVIDLRLKNWIPRREEIRIFVTRALTFVLIMTFLRHYTNHF</sequence>